<dbReference type="STRING" id="869213.GCA_000517085_01762"/>
<organism evidence="1 2">
    <name type="scientific">Saccharicrinis fermentans DSM 9555 = JCM 21142</name>
    <dbReference type="NCBI Taxonomy" id="869213"/>
    <lineage>
        <taxon>Bacteria</taxon>
        <taxon>Pseudomonadati</taxon>
        <taxon>Bacteroidota</taxon>
        <taxon>Bacteroidia</taxon>
        <taxon>Marinilabiliales</taxon>
        <taxon>Marinilabiliaceae</taxon>
        <taxon>Saccharicrinis</taxon>
    </lineage>
</organism>
<dbReference type="EMBL" id="BAMD01000086">
    <property type="protein sequence ID" value="GAF05421.1"/>
    <property type="molecule type" value="Genomic_DNA"/>
</dbReference>
<keyword evidence="2" id="KW-1185">Reference proteome</keyword>
<sequence length="464" mass="52849">MTTFTFSSEHISGTMTTEAKLRVSECRIEFDTYKSAGDKARTKGEFGFDSLTKKLRQNSTDLEKLKKEYTPFNIAEEEYYVPWLSISQGQTVELSVDVKKNKDKGTLDLIEGNDGNEFTILTKDKNGNESKDLAAMKSISISCNATKQTPTQLRFKSGNNIIGGINVFHPKPKKVDLRLVMVTTKVNKDDNDDEKNAISNSFGISKYASSALTQKIKDDLQRAFNPALLDFNIVGNTIHEVNLANDFEKNWAKYFMDANLRVRRNPVSIRTELLSDLTDYKSNNLFRPFSEEEIKKTLDLEINHAGSLKMDLLQEEGNEDFLGIDHLLDRFSSYNWGYDAMDKKSITLFLTNFQCYIPAKTLTGDDTKAGINGCSKTGNNQALMFLGNNAEHLKIPVTPKTELPHELMHCLGLPHVFLQPKDNTYLPFHYFNKTSTDNYMDYGNTVKHTFHFQWEMMHLSKFSK</sequence>
<evidence type="ECO:0000313" key="1">
    <source>
        <dbReference type="EMBL" id="GAF05421.1"/>
    </source>
</evidence>
<protein>
    <submittedName>
        <fullName evidence="1">Uncharacterized protein</fullName>
    </submittedName>
</protein>
<dbReference type="RefSeq" id="WP_200871455.1">
    <property type="nucleotide sequence ID" value="NZ_BAMD01000086.1"/>
</dbReference>
<dbReference type="Proteomes" id="UP000019402">
    <property type="component" value="Unassembled WGS sequence"/>
</dbReference>
<dbReference type="AlphaFoldDB" id="W7YLH4"/>
<reference evidence="1 2" key="1">
    <citation type="journal article" date="2014" name="Genome Announc.">
        <title>Draft Genome Sequence of Cytophaga fermentans JCM 21142T, a Facultative Anaerobe Isolated from Marine Mud.</title>
        <authorList>
            <person name="Starns D."/>
            <person name="Oshima K."/>
            <person name="Suda W."/>
            <person name="Iino T."/>
            <person name="Yuki M."/>
            <person name="Inoue J."/>
            <person name="Kitamura K."/>
            <person name="Iida T."/>
            <person name="Darby A."/>
            <person name="Hattori M."/>
            <person name="Ohkuma M."/>
        </authorList>
    </citation>
    <scope>NUCLEOTIDE SEQUENCE [LARGE SCALE GENOMIC DNA]</scope>
    <source>
        <strain evidence="1 2">JCM 21142</strain>
    </source>
</reference>
<accession>W7YLH4</accession>
<name>W7YLH4_9BACT</name>
<proteinExistence type="predicted"/>
<comment type="caution">
    <text evidence="1">The sequence shown here is derived from an EMBL/GenBank/DDBJ whole genome shotgun (WGS) entry which is preliminary data.</text>
</comment>
<gene>
    <name evidence="1" type="ORF">JCM21142_104155</name>
</gene>
<dbReference type="eggNOG" id="ENOG502ZVYI">
    <property type="taxonomic scope" value="Bacteria"/>
</dbReference>
<evidence type="ECO:0000313" key="2">
    <source>
        <dbReference type="Proteomes" id="UP000019402"/>
    </source>
</evidence>